<organism evidence="1 2">
    <name type="scientific">Agrobacterium larrymoorei</name>
    <dbReference type="NCBI Taxonomy" id="160699"/>
    <lineage>
        <taxon>Bacteria</taxon>
        <taxon>Pseudomonadati</taxon>
        <taxon>Pseudomonadota</taxon>
        <taxon>Alphaproteobacteria</taxon>
        <taxon>Hyphomicrobiales</taxon>
        <taxon>Rhizobiaceae</taxon>
        <taxon>Rhizobium/Agrobacterium group</taxon>
        <taxon>Agrobacterium</taxon>
    </lineage>
</organism>
<dbReference type="Proteomes" id="UP001224781">
    <property type="component" value="Unassembled WGS sequence"/>
</dbReference>
<keyword evidence="2" id="KW-1185">Reference proteome</keyword>
<accession>A0ABU0UMI0</accession>
<proteinExistence type="predicted"/>
<gene>
    <name evidence="1" type="ORF">QE408_003308</name>
</gene>
<reference evidence="1 2" key="1">
    <citation type="submission" date="2023-07" db="EMBL/GenBank/DDBJ databases">
        <title>Functional and genomic diversity of the sorghum phyllosphere microbiome.</title>
        <authorList>
            <person name="Shade A."/>
        </authorList>
    </citation>
    <scope>NUCLEOTIDE SEQUENCE [LARGE SCALE GENOMIC DNA]</scope>
    <source>
        <strain evidence="1 2">SORGH_AS_1126</strain>
    </source>
</reference>
<sequence>MKGWRLRCPFFLLAIGGEVEGRPDITFAATCHIADHPAFTAFWMPGFLVASILGGRTENGFELNGLSAIVFNKHLGGTISNRLPKAKR</sequence>
<dbReference type="EMBL" id="JAUTBL010000002">
    <property type="protein sequence ID" value="MDQ1186165.1"/>
    <property type="molecule type" value="Genomic_DNA"/>
</dbReference>
<evidence type="ECO:0000313" key="2">
    <source>
        <dbReference type="Proteomes" id="UP001224781"/>
    </source>
</evidence>
<name>A0ABU0UMI0_9HYPH</name>
<protein>
    <submittedName>
        <fullName evidence="1">Uncharacterized protein</fullName>
    </submittedName>
</protein>
<evidence type="ECO:0000313" key="1">
    <source>
        <dbReference type="EMBL" id="MDQ1186165.1"/>
    </source>
</evidence>
<comment type="caution">
    <text evidence="1">The sequence shown here is derived from an EMBL/GenBank/DDBJ whole genome shotgun (WGS) entry which is preliminary data.</text>
</comment>